<evidence type="ECO:0000313" key="2">
    <source>
        <dbReference type="EMBL" id="EIM98932.1"/>
    </source>
</evidence>
<evidence type="ECO:0000313" key="1">
    <source>
        <dbReference type="EMBL" id="AUT73448.1"/>
    </source>
</evidence>
<evidence type="ECO:0000313" key="3">
    <source>
        <dbReference type="Proteomes" id="UP000004980"/>
    </source>
</evidence>
<sequence>MRKYFNKCGRAYYKGSLKFTDAKHHARLVPIFHEECLEDDKPQTYALLQKVRKAMRLPGIPHQYNNMPDHRGELGARSIHQNEYGYLPYKNDAPAGRHSIGAPVIWHAATTVGALPNNQASANAVTRGQFMEYTCADGMHVNCRLVVDYRFSFVYMTFGHYHADSFALLIRSSTELNFEVLPTLPVLDASFVL</sequence>
<reference evidence="2 3" key="1">
    <citation type="journal article" date="2012" name="J. Bacteriol.">
        <title>Draft Genome Sequence of the Soil Bacterium Burkholderia terrae Strain BS001, Which Interacts with Fungal Surface Structures.</title>
        <authorList>
            <person name="Nazir R."/>
            <person name="Hansen M.A."/>
            <person name="Sorensen S."/>
            <person name="van Elsas J.D."/>
        </authorList>
    </citation>
    <scope>NUCLEOTIDE SEQUENCE [LARGE SCALE GENOMIC DNA]</scope>
    <source>
        <strain evidence="2 3">BS001</strain>
    </source>
</reference>
<gene>
    <name evidence="1" type="ORF">C2L64_34325</name>
    <name evidence="2" type="ORF">WQE_21191</name>
</gene>
<accession>A0AAN1MNA8</accession>
<dbReference type="AlphaFoldDB" id="A0AAN1MNA8"/>
<reference evidence="1 4" key="2">
    <citation type="submission" date="2018-01" db="EMBL/GenBank/DDBJ databases">
        <title>Species boundaries and ecological features among Paraburkholderia terrae DSMZ17804T, P. hospita DSMZ17164T and P. caribensis DSMZ13236T.</title>
        <authorList>
            <person name="Pratama A.A."/>
        </authorList>
    </citation>
    <scope>NUCLEOTIDE SEQUENCE [LARGE SCALE GENOMIC DNA]</scope>
    <source>
        <strain evidence="1 4">DSM 17164</strain>
    </source>
</reference>
<dbReference type="KEGG" id="phs:C2L64_34325"/>
<protein>
    <submittedName>
        <fullName evidence="1">Uncharacterized protein</fullName>
    </submittedName>
</protein>
<keyword evidence="3" id="KW-1185">Reference proteome</keyword>
<name>A0AAN1MNA8_9BURK</name>
<proteinExistence type="predicted"/>
<dbReference type="Proteomes" id="UP000004980">
    <property type="component" value="Unassembled WGS sequence"/>
</dbReference>
<evidence type="ECO:0000313" key="4">
    <source>
        <dbReference type="Proteomes" id="UP000236649"/>
    </source>
</evidence>
<organism evidence="1 4">
    <name type="scientific">Paraburkholderia hospita</name>
    <dbReference type="NCBI Taxonomy" id="169430"/>
    <lineage>
        <taxon>Bacteria</taxon>
        <taxon>Pseudomonadati</taxon>
        <taxon>Pseudomonadota</taxon>
        <taxon>Betaproteobacteria</taxon>
        <taxon>Burkholderiales</taxon>
        <taxon>Burkholderiaceae</taxon>
        <taxon>Paraburkholderia</taxon>
    </lineage>
</organism>
<dbReference type="EMBL" id="CP026107">
    <property type="protein sequence ID" value="AUT73448.1"/>
    <property type="molecule type" value="Genomic_DNA"/>
</dbReference>
<dbReference type="Proteomes" id="UP000236649">
    <property type="component" value="Chromosome 3"/>
</dbReference>
<dbReference type="EMBL" id="AKAU01000108">
    <property type="protein sequence ID" value="EIM98932.1"/>
    <property type="molecule type" value="Genomic_DNA"/>
</dbReference>